<accession>A0A059T639</accession>
<dbReference type="EMBL" id="KJ094021">
    <property type="protein sequence ID" value="AHL18644.1"/>
    <property type="molecule type" value="Genomic_DNA"/>
</dbReference>
<dbReference type="Proteomes" id="UP000026991">
    <property type="component" value="Segment"/>
</dbReference>
<evidence type="ECO:0000313" key="2">
    <source>
        <dbReference type="Proteomes" id="UP000026991"/>
    </source>
</evidence>
<organism evidence="1 2">
    <name type="scientific">Listeria phage LP-114</name>
    <dbReference type="NCBI Taxonomy" id="1458857"/>
    <lineage>
        <taxon>Viruses</taxon>
        <taxon>Duplodnaviria</taxon>
        <taxon>Heunggongvirae</taxon>
        <taxon>Uroviricota</taxon>
        <taxon>Caudoviricetes</taxon>
        <taxon>Homburgvirus</taxon>
        <taxon>Homburgvirus LP114</taxon>
    </lineage>
</organism>
<protein>
    <submittedName>
        <fullName evidence="1">Uncharacterized protein</fullName>
    </submittedName>
</protein>
<gene>
    <name evidence="1" type="ORF">LP114_056</name>
</gene>
<proteinExistence type="predicted"/>
<dbReference type="RefSeq" id="YP_009045110.1">
    <property type="nucleotide sequence ID" value="NC_024392.1"/>
</dbReference>
<reference evidence="1 2" key="1">
    <citation type="journal article" date="2014" name="Appl. Environ. Microbiol.">
        <title>Comparative genomic and morphological analysis of Listeria phages isolated from farm environments.</title>
        <authorList>
            <person name="Denes T."/>
            <person name="Vongkamjan K."/>
            <person name="Ackermann H.W."/>
            <person name="Moreno Switt A.I."/>
            <person name="Wiedmann M."/>
            <person name="den Bakker H.C."/>
        </authorList>
    </citation>
    <scope>NUCLEOTIDE SEQUENCE [LARGE SCALE GENOMIC DNA]</scope>
</reference>
<sequence>MKQTKKEMLMDSILSTCDGLARESISKKERETLHEFVERRLQLHGRSGYLFHTVQYYKRVYIRTDFGGCLDVIAEYVLKSNHLKIKGGR</sequence>
<dbReference type="KEGG" id="vg:19736228"/>
<keyword evidence="2" id="KW-1185">Reference proteome</keyword>
<dbReference type="GeneID" id="19736228"/>
<evidence type="ECO:0000313" key="1">
    <source>
        <dbReference type="EMBL" id="AHL18644.1"/>
    </source>
</evidence>
<name>A0A059T639_9CAUD</name>